<evidence type="ECO:0000256" key="6">
    <source>
        <dbReference type="SAM" id="Phobius"/>
    </source>
</evidence>
<feature type="transmembrane region" description="Helical" evidence="6">
    <location>
        <begin position="453"/>
        <end position="472"/>
    </location>
</feature>
<dbReference type="PANTHER" id="PTHR43652">
    <property type="entry name" value="BASIC AMINO ACID ANTIPORTER YFCC-RELATED"/>
    <property type="match status" value="1"/>
</dbReference>
<feature type="transmembrane region" description="Helical" evidence="6">
    <location>
        <begin position="271"/>
        <end position="288"/>
    </location>
</feature>
<protein>
    <submittedName>
        <fullName evidence="7">TIGR00366 family protein</fullName>
    </submittedName>
</protein>
<keyword evidence="2" id="KW-1003">Cell membrane</keyword>
<feature type="transmembrane region" description="Helical" evidence="6">
    <location>
        <begin position="149"/>
        <end position="165"/>
    </location>
</feature>
<keyword evidence="4 6" id="KW-1133">Transmembrane helix</keyword>
<evidence type="ECO:0000256" key="2">
    <source>
        <dbReference type="ARBA" id="ARBA00022475"/>
    </source>
</evidence>
<keyword evidence="5 6" id="KW-0472">Membrane</keyword>
<feature type="transmembrane region" description="Helical" evidence="6">
    <location>
        <begin position="294"/>
        <end position="314"/>
    </location>
</feature>
<dbReference type="AlphaFoldDB" id="A0AB74U795"/>
<feature type="transmembrane region" description="Helical" evidence="6">
    <location>
        <begin position="326"/>
        <end position="347"/>
    </location>
</feature>
<accession>A0AB74U795</accession>
<dbReference type="Pfam" id="PF03606">
    <property type="entry name" value="DcuC"/>
    <property type="match status" value="1"/>
</dbReference>
<evidence type="ECO:0000313" key="7">
    <source>
        <dbReference type="EMBL" id="XCJ79706.1"/>
    </source>
</evidence>
<dbReference type="EMBL" id="CP159578">
    <property type="protein sequence ID" value="XCJ79706.1"/>
    <property type="molecule type" value="Genomic_DNA"/>
</dbReference>
<feature type="transmembrane region" description="Helical" evidence="6">
    <location>
        <begin position="207"/>
        <end position="226"/>
    </location>
</feature>
<name>A0AB74U795_9GAMM</name>
<evidence type="ECO:0000256" key="4">
    <source>
        <dbReference type="ARBA" id="ARBA00022989"/>
    </source>
</evidence>
<reference evidence="7" key="1">
    <citation type="submission" date="2024-06" db="EMBL/GenBank/DDBJ databases">
        <title>Complete genome of Salinicola endophyticus HNIBRBA4755.</title>
        <authorList>
            <person name="Shin S.Y."/>
            <person name="Kang H."/>
            <person name="Song J."/>
        </authorList>
    </citation>
    <scope>NUCLEOTIDE SEQUENCE</scope>
    <source>
        <strain evidence="7">HNIBRBA4755</strain>
    </source>
</reference>
<feature type="transmembrane region" description="Helical" evidence="6">
    <location>
        <begin position="359"/>
        <end position="379"/>
    </location>
</feature>
<organism evidence="7">
    <name type="scientific">Salinicola endophyticus</name>
    <dbReference type="NCBI Taxonomy" id="1949083"/>
    <lineage>
        <taxon>Bacteria</taxon>
        <taxon>Pseudomonadati</taxon>
        <taxon>Pseudomonadota</taxon>
        <taxon>Gammaproteobacteria</taxon>
        <taxon>Oceanospirillales</taxon>
        <taxon>Halomonadaceae</taxon>
        <taxon>Salinicola</taxon>
    </lineage>
</organism>
<feature type="transmembrane region" description="Helical" evidence="6">
    <location>
        <begin position="428"/>
        <end position="447"/>
    </location>
</feature>
<gene>
    <name evidence="7" type="ORF">ABV408_00590</name>
</gene>
<dbReference type="RefSeq" id="WP_353980622.1">
    <property type="nucleotide sequence ID" value="NZ_CP159578.1"/>
</dbReference>
<evidence type="ECO:0000256" key="5">
    <source>
        <dbReference type="ARBA" id="ARBA00023136"/>
    </source>
</evidence>
<feature type="transmembrane region" description="Helical" evidence="6">
    <location>
        <begin position="83"/>
        <end position="104"/>
    </location>
</feature>
<sequence>MSPSSEADLDRSHKKRSFHIPHIYAILFLFIVLAAIATYLIPAGVYERVPGPAGRTTIDPASFHYVPATPTGLTDFLLAIPNGLMSAGQVVFFTLIIGGMFAVLRRTGIIELGVDNLTRHFAGRSLWVIPVLMTLFAVIATLIGTQELSLVYVPVILPLMIALRFDSVVAAAVALCATTVGFTAGVLNPINTGLGQQLSHLPLYSGFGLRLVALVAMLAVAVVWVLRYARRVRDDASASLLDDDAGEHAKRHHYQHALDADKPRASGRQKAAILAALGFFAALVYGVLGQGWFMLEMAGLFIVMGIVVGLIAGLKVDAICEGFNEGFRDVMVGAMIAGIARAVAVVLEDGQVLDTMVHGLGVAVGGLPTLFSALGMYLAQLGFNFVVPSGSGQALVTMPIMAPLSDLLGVTRQTAVLAYQLGDGIGNILYPTSGYFMATLALAGVPWQRWVRFFLPLFGAWVAIAVALLLFAQASGWQG</sequence>
<dbReference type="InterPro" id="IPR051679">
    <property type="entry name" value="DASS-Related_Transporters"/>
</dbReference>
<dbReference type="InterPro" id="IPR018385">
    <property type="entry name" value="C4_dicarb_anaerob_car-like"/>
</dbReference>
<dbReference type="GO" id="GO:0005886">
    <property type="term" value="C:plasma membrane"/>
    <property type="evidence" value="ECO:0007669"/>
    <property type="project" value="UniProtKB-SubCell"/>
</dbReference>
<feature type="transmembrane region" description="Helical" evidence="6">
    <location>
        <begin position="125"/>
        <end position="143"/>
    </location>
</feature>
<evidence type="ECO:0000256" key="1">
    <source>
        <dbReference type="ARBA" id="ARBA00004651"/>
    </source>
</evidence>
<feature type="transmembrane region" description="Helical" evidence="6">
    <location>
        <begin position="21"/>
        <end position="41"/>
    </location>
</feature>
<comment type="subcellular location">
    <subcellularLocation>
        <location evidence="1">Cell membrane</location>
        <topology evidence="1">Multi-pass membrane protein</topology>
    </subcellularLocation>
</comment>
<dbReference type="PANTHER" id="PTHR43652:SF2">
    <property type="entry name" value="BASIC AMINO ACID ANTIPORTER YFCC-RELATED"/>
    <property type="match status" value="1"/>
</dbReference>
<keyword evidence="3 6" id="KW-0812">Transmembrane</keyword>
<evidence type="ECO:0000256" key="3">
    <source>
        <dbReference type="ARBA" id="ARBA00022692"/>
    </source>
</evidence>
<proteinExistence type="predicted"/>
<feature type="transmembrane region" description="Helical" evidence="6">
    <location>
        <begin position="170"/>
        <end position="187"/>
    </location>
</feature>